<organism evidence="3 4">
    <name type="scientific">Belnapia arida</name>
    <dbReference type="NCBI Taxonomy" id="2804533"/>
    <lineage>
        <taxon>Bacteria</taxon>
        <taxon>Pseudomonadati</taxon>
        <taxon>Pseudomonadota</taxon>
        <taxon>Alphaproteobacteria</taxon>
        <taxon>Acetobacterales</taxon>
        <taxon>Roseomonadaceae</taxon>
        <taxon>Belnapia</taxon>
    </lineage>
</organism>
<reference evidence="3 4" key="1">
    <citation type="submission" date="2021-01" db="EMBL/GenBank/DDBJ databases">
        <title>Belnapia mucosa sp. nov. and Belnapia arida sp. nov., isolated from the Tabernas Desert (Almeria, Spain).</title>
        <authorList>
            <person name="Molina-Menor E."/>
            <person name="Vidal-Verdu A."/>
            <person name="Calonge A."/>
            <person name="Satari L."/>
            <person name="Pereto J."/>
            <person name="Porcar M."/>
        </authorList>
    </citation>
    <scope>NUCLEOTIDE SEQUENCE [LARGE SCALE GENOMIC DNA]</scope>
    <source>
        <strain evidence="3 4">T18</strain>
    </source>
</reference>
<proteinExistence type="predicted"/>
<keyword evidence="1" id="KW-0560">Oxidoreductase</keyword>
<dbReference type="EMBL" id="JAETWB010000110">
    <property type="protein sequence ID" value="MBL6082722.1"/>
    <property type="molecule type" value="Genomic_DNA"/>
</dbReference>
<dbReference type="InterPro" id="IPR036661">
    <property type="entry name" value="Luciferase-like_sf"/>
</dbReference>
<dbReference type="Proteomes" id="UP000660885">
    <property type="component" value="Unassembled WGS sequence"/>
</dbReference>
<protein>
    <submittedName>
        <fullName evidence="3">LLM class flavin-dependent oxidoreductase</fullName>
    </submittedName>
</protein>
<sequence length="332" mass="37371">MKVGLFLNTQFPEGYRLADHLPKMQEQVRLARNSGFHSLWFPDHYLTGPLQMPQPMLLAAWLMREAEGMVIGPNIRILPLLNPVQVAEESATMDLLTSGRYVLGVGLGYRETEFTAFGVPITERAPRLVESIALMRRLWSETDVTHHGKFYKVDKGSLGSTPFTPGGPPIYVAAKVDIAVKRAARIGDAWLIVNSDHLETVRRQMGVYRAALAEYGRTPREFPIARECYVGASHATAYDECCAALRYKYAAYAAWGLSGKTTGDDDMSLFGKRFEAFVKDRFIIGDKVSVKEEVARYREELGVDHLIMRVQWPGLRQEQALDSIRRLGEIFA</sequence>
<dbReference type="InterPro" id="IPR011251">
    <property type="entry name" value="Luciferase-like_dom"/>
</dbReference>
<dbReference type="SUPFAM" id="SSF51679">
    <property type="entry name" value="Bacterial luciferase-like"/>
    <property type="match status" value="1"/>
</dbReference>
<evidence type="ECO:0000259" key="2">
    <source>
        <dbReference type="Pfam" id="PF00296"/>
    </source>
</evidence>
<dbReference type="Pfam" id="PF00296">
    <property type="entry name" value="Bac_luciferase"/>
    <property type="match status" value="1"/>
</dbReference>
<name>A0ABS1UDF5_9PROT</name>
<dbReference type="PANTHER" id="PTHR43244:SF1">
    <property type="entry name" value="5,10-METHYLENETETRAHYDROMETHANOPTERIN REDUCTASE"/>
    <property type="match status" value="1"/>
</dbReference>
<evidence type="ECO:0000256" key="1">
    <source>
        <dbReference type="ARBA" id="ARBA00023002"/>
    </source>
</evidence>
<dbReference type="PANTHER" id="PTHR43244">
    <property type="match status" value="1"/>
</dbReference>
<keyword evidence="4" id="KW-1185">Reference proteome</keyword>
<evidence type="ECO:0000313" key="3">
    <source>
        <dbReference type="EMBL" id="MBL6082722.1"/>
    </source>
</evidence>
<gene>
    <name evidence="3" type="ORF">JMJ56_32715</name>
</gene>
<evidence type="ECO:0000313" key="4">
    <source>
        <dbReference type="Proteomes" id="UP000660885"/>
    </source>
</evidence>
<dbReference type="Gene3D" id="3.20.20.30">
    <property type="entry name" value="Luciferase-like domain"/>
    <property type="match status" value="1"/>
</dbReference>
<comment type="caution">
    <text evidence="3">The sequence shown here is derived from an EMBL/GenBank/DDBJ whole genome shotgun (WGS) entry which is preliminary data.</text>
</comment>
<feature type="domain" description="Luciferase-like" evidence="2">
    <location>
        <begin position="1"/>
        <end position="305"/>
    </location>
</feature>
<accession>A0ABS1UDF5</accession>
<dbReference type="InterPro" id="IPR050564">
    <property type="entry name" value="F420-G6PD/mer"/>
</dbReference>